<dbReference type="OrthoDB" id="6624755at2"/>
<proteinExistence type="predicted"/>
<reference evidence="1 2" key="1">
    <citation type="submission" date="2016-10" db="EMBL/GenBank/DDBJ databases">
        <authorList>
            <person name="de Groot N.N."/>
        </authorList>
    </citation>
    <scope>NUCLEOTIDE SEQUENCE [LARGE SCALE GENOMIC DNA]</scope>
    <source>
        <strain evidence="1 2">DSM 19886</strain>
    </source>
</reference>
<organism evidence="1 2">
    <name type="scientific">Kriegella aquimaris</name>
    <dbReference type="NCBI Taxonomy" id="192904"/>
    <lineage>
        <taxon>Bacteria</taxon>
        <taxon>Pseudomonadati</taxon>
        <taxon>Bacteroidota</taxon>
        <taxon>Flavobacteriia</taxon>
        <taxon>Flavobacteriales</taxon>
        <taxon>Flavobacteriaceae</taxon>
        <taxon>Kriegella</taxon>
    </lineage>
</organism>
<dbReference type="AlphaFoldDB" id="A0A1G9LC05"/>
<dbReference type="STRING" id="192904.SAMN04488514_1024"/>
<protein>
    <recommendedName>
        <fullName evidence="3">HNH endonuclease</fullName>
    </recommendedName>
</protein>
<gene>
    <name evidence="1" type="ORF">SAMN04488514_1024</name>
</gene>
<accession>A0A1G9LC05</accession>
<evidence type="ECO:0000313" key="2">
    <source>
        <dbReference type="Proteomes" id="UP000199440"/>
    </source>
</evidence>
<sequence length="87" mass="10844">MKTDYQTLLNHPRWKTKRRKILTRDQFKCAWCDNDQNLKVHHRQYHFIISQNRHQEPWNYPDKYLITLCDSCHKEGHKTYQIPTYKI</sequence>
<dbReference type="Proteomes" id="UP000199440">
    <property type="component" value="Unassembled WGS sequence"/>
</dbReference>
<evidence type="ECO:0000313" key="1">
    <source>
        <dbReference type="EMBL" id="SDL59502.1"/>
    </source>
</evidence>
<name>A0A1G9LC05_9FLAO</name>
<dbReference type="EMBL" id="FNGV01000002">
    <property type="protein sequence ID" value="SDL59502.1"/>
    <property type="molecule type" value="Genomic_DNA"/>
</dbReference>
<keyword evidence="2" id="KW-1185">Reference proteome</keyword>
<evidence type="ECO:0008006" key="3">
    <source>
        <dbReference type="Google" id="ProtNLM"/>
    </source>
</evidence>